<protein>
    <submittedName>
        <fullName evidence="5">Helix-turn-helix transcriptional regulator</fullName>
    </submittedName>
</protein>
<feature type="domain" description="HTH cro/C1-type" evidence="4">
    <location>
        <begin position="21"/>
        <end position="75"/>
    </location>
</feature>
<dbReference type="Pfam" id="PF01381">
    <property type="entry name" value="HTH_3"/>
    <property type="match status" value="1"/>
</dbReference>
<dbReference type="PROSITE" id="PS50943">
    <property type="entry name" value="HTH_CROC1"/>
    <property type="match status" value="1"/>
</dbReference>
<keyword evidence="3" id="KW-0804">Transcription</keyword>
<proteinExistence type="predicted"/>
<sequence>MSAPPADPAPGDARRRIAANVRRYRAEHGLSQEKLAELASFHRTYVSQLERCVTNITIDGLERLALALEVDIAELLAP</sequence>
<keyword evidence="2" id="KW-0238">DNA-binding</keyword>
<dbReference type="RefSeq" id="WP_280576003.1">
    <property type="nucleotide sequence ID" value="NZ_JARXRM010000045.1"/>
</dbReference>
<accession>A0ABT6JD25</accession>
<evidence type="ECO:0000259" key="4">
    <source>
        <dbReference type="PROSITE" id="PS50943"/>
    </source>
</evidence>
<dbReference type="InterPro" id="IPR001387">
    <property type="entry name" value="Cro/C1-type_HTH"/>
</dbReference>
<evidence type="ECO:0000313" key="6">
    <source>
        <dbReference type="Proteomes" id="UP001156940"/>
    </source>
</evidence>
<dbReference type="InterPro" id="IPR050807">
    <property type="entry name" value="TransReg_Diox_bact_type"/>
</dbReference>
<evidence type="ECO:0000256" key="1">
    <source>
        <dbReference type="ARBA" id="ARBA00023015"/>
    </source>
</evidence>
<dbReference type="CDD" id="cd00093">
    <property type="entry name" value="HTH_XRE"/>
    <property type="match status" value="1"/>
</dbReference>
<dbReference type="PANTHER" id="PTHR46797:SF23">
    <property type="entry name" value="HTH-TYPE TRANSCRIPTIONAL REGULATOR SUTR"/>
    <property type="match status" value="1"/>
</dbReference>
<evidence type="ECO:0000313" key="5">
    <source>
        <dbReference type="EMBL" id="MDH5824676.1"/>
    </source>
</evidence>
<reference evidence="5 6" key="1">
    <citation type="submission" date="2023-04" db="EMBL/GenBank/DDBJ databases">
        <title>Luteimonas endophyticus RD2P54.</title>
        <authorList>
            <person name="Sun J.-Q."/>
        </authorList>
    </citation>
    <scope>NUCLEOTIDE SEQUENCE [LARGE SCALE GENOMIC DNA]</scope>
    <source>
        <strain evidence="5 6">RD2P54</strain>
    </source>
</reference>
<dbReference type="InterPro" id="IPR010982">
    <property type="entry name" value="Lambda_DNA-bd_dom_sf"/>
</dbReference>
<dbReference type="SUPFAM" id="SSF47413">
    <property type="entry name" value="lambda repressor-like DNA-binding domains"/>
    <property type="match status" value="1"/>
</dbReference>
<dbReference type="PANTHER" id="PTHR46797">
    <property type="entry name" value="HTH-TYPE TRANSCRIPTIONAL REGULATOR"/>
    <property type="match status" value="1"/>
</dbReference>
<comment type="caution">
    <text evidence="5">The sequence shown here is derived from an EMBL/GenBank/DDBJ whole genome shotgun (WGS) entry which is preliminary data.</text>
</comment>
<organism evidence="5 6">
    <name type="scientific">Luteimonas endophytica</name>
    <dbReference type="NCBI Taxonomy" id="3042023"/>
    <lineage>
        <taxon>Bacteria</taxon>
        <taxon>Pseudomonadati</taxon>
        <taxon>Pseudomonadota</taxon>
        <taxon>Gammaproteobacteria</taxon>
        <taxon>Lysobacterales</taxon>
        <taxon>Lysobacteraceae</taxon>
        <taxon>Luteimonas</taxon>
    </lineage>
</organism>
<dbReference type="EMBL" id="JARXRM010000045">
    <property type="protein sequence ID" value="MDH5824676.1"/>
    <property type="molecule type" value="Genomic_DNA"/>
</dbReference>
<evidence type="ECO:0000256" key="2">
    <source>
        <dbReference type="ARBA" id="ARBA00023125"/>
    </source>
</evidence>
<name>A0ABT6JD25_9GAMM</name>
<keyword evidence="6" id="KW-1185">Reference proteome</keyword>
<evidence type="ECO:0000256" key="3">
    <source>
        <dbReference type="ARBA" id="ARBA00023163"/>
    </source>
</evidence>
<dbReference type="SMART" id="SM00530">
    <property type="entry name" value="HTH_XRE"/>
    <property type="match status" value="1"/>
</dbReference>
<dbReference type="Proteomes" id="UP001156940">
    <property type="component" value="Unassembled WGS sequence"/>
</dbReference>
<dbReference type="Gene3D" id="1.10.260.40">
    <property type="entry name" value="lambda repressor-like DNA-binding domains"/>
    <property type="match status" value="1"/>
</dbReference>
<gene>
    <name evidence="5" type="ORF">QFW77_17025</name>
</gene>
<keyword evidence="1" id="KW-0805">Transcription regulation</keyword>